<evidence type="ECO:0000256" key="1">
    <source>
        <dbReference type="SAM" id="MobiDB-lite"/>
    </source>
</evidence>
<reference evidence="2 3" key="1">
    <citation type="submission" date="2020-10" db="EMBL/GenBank/DDBJ databases">
        <title>Pygocentrus nattereri (red-bellied piranha) genome, fPygNat1, primary haplotype.</title>
        <authorList>
            <person name="Myers G."/>
            <person name="Meyer A."/>
            <person name="Karagic N."/>
            <person name="Pippel M."/>
            <person name="Winkler S."/>
            <person name="Tracey A."/>
            <person name="Wood J."/>
            <person name="Formenti G."/>
            <person name="Howe K."/>
            <person name="Fedrigo O."/>
            <person name="Jarvis E.D."/>
        </authorList>
    </citation>
    <scope>NUCLEOTIDE SEQUENCE [LARGE SCALE GENOMIC DNA]</scope>
</reference>
<keyword evidence="3" id="KW-1185">Reference proteome</keyword>
<organism evidence="2 3">
    <name type="scientific">Pygocentrus nattereri</name>
    <name type="common">Red-bellied piranha</name>
    <dbReference type="NCBI Taxonomy" id="42514"/>
    <lineage>
        <taxon>Eukaryota</taxon>
        <taxon>Metazoa</taxon>
        <taxon>Chordata</taxon>
        <taxon>Craniata</taxon>
        <taxon>Vertebrata</taxon>
        <taxon>Euteleostomi</taxon>
        <taxon>Actinopterygii</taxon>
        <taxon>Neopterygii</taxon>
        <taxon>Teleostei</taxon>
        <taxon>Ostariophysi</taxon>
        <taxon>Characiformes</taxon>
        <taxon>Characoidei</taxon>
        <taxon>Pygocentrus</taxon>
    </lineage>
</organism>
<evidence type="ECO:0000313" key="3">
    <source>
        <dbReference type="Proteomes" id="UP001501920"/>
    </source>
</evidence>
<sequence length="139" mass="15319">NYHTLSQKTNTHTHTHTHKKRNPSQSKHVKQILASAATLVLASPLPPTDPNPVQDDALVANPDRYAGDPETSRGFLLQSSLVFKQQPSQFPTERSKVAYMISLLTNRAQAWATSLWELDSPDTALGESFARARSGQGDQ</sequence>
<dbReference type="AlphaFoldDB" id="A0AAR2JKA2"/>
<accession>A0AAR2JKA2</accession>
<dbReference type="GeneTree" id="ENSGT01120000275030"/>
<feature type="region of interest" description="Disordered" evidence="1">
    <location>
        <begin position="1"/>
        <end position="27"/>
    </location>
</feature>
<proteinExistence type="predicted"/>
<feature type="compositionally biased region" description="Basic residues" evidence="1">
    <location>
        <begin position="11"/>
        <end position="27"/>
    </location>
</feature>
<evidence type="ECO:0008006" key="4">
    <source>
        <dbReference type="Google" id="ProtNLM"/>
    </source>
</evidence>
<protein>
    <recommendedName>
        <fullName evidence="4">DUF4939 domain-containing protein</fullName>
    </recommendedName>
</protein>
<reference evidence="2" key="3">
    <citation type="submission" date="2025-09" db="UniProtKB">
        <authorList>
            <consortium name="Ensembl"/>
        </authorList>
    </citation>
    <scope>IDENTIFICATION</scope>
</reference>
<evidence type="ECO:0000313" key="2">
    <source>
        <dbReference type="Ensembl" id="ENSPNAP00000052420.1"/>
    </source>
</evidence>
<reference evidence="2" key="2">
    <citation type="submission" date="2025-08" db="UniProtKB">
        <authorList>
            <consortium name="Ensembl"/>
        </authorList>
    </citation>
    <scope>IDENTIFICATION</scope>
</reference>
<dbReference type="Proteomes" id="UP001501920">
    <property type="component" value="Chromosome 3"/>
</dbReference>
<name>A0AAR2JKA2_PYGNA</name>
<dbReference type="Ensembl" id="ENSPNAT00000062838.1">
    <property type="protein sequence ID" value="ENSPNAP00000052420.1"/>
    <property type="gene ID" value="ENSPNAG00000037941.1"/>
</dbReference>
<feature type="region of interest" description="Disordered" evidence="1">
    <location>
        <begin position="42"/>
        <end position="71"/>
    </location>
</feature>